<dbReference type="EMBL" id="JANBPW010006024">
    <property type="protein sequence ID" value="KAJ1931395.1"/>
    <property type="molecule type" value="Genomic_DNA"/>
</dbReference>
<dbReference type="Proteomes" id="UP001150603">
    <property type="component" value="Unassembled WGS sequence"/>
</dbReference>
<evidence type="ECO:0000313" key="1">
    <source>
        <dbReference type="EMBL" id="KAJ1931395.1"/>
    </source>
</evidence>
<protein>
    <submittedName>
        <fullName evidence="1">Uncharacterized protein</fullName>
    </submittedName>
</protein>
<reference evidence="1" key="1">
    <citation type="submission" date="2022-07" db="EMBL/GenBank/DDBJ databases">
        <title>Phylogenomic reconstructions and comparative analyses of Kickxellomycotina fungi.</title>
        <authorList>
            <person name="Reynolds N.K."/>
            <person name="Stajich J.E."/>
            <person name="Barry K."/>
            <person name="Grigoriev I.V."/>
            <person name="Crous P."/>
            <person name="Smith M.E."/>
        </authorList>
    </citation>
    <scope>NUCLEOTIDE SEQUENCE</scope>
    <source>
        <strain evidence="1">NRRL 5244</strain>
    </source>
</reference>
<name>A0ACC1IZ88_9FUNG</name>
<comment type="caution">
    <text evidence="1">The sequence shown here is derived from an EMBL/GenBank/DDBJ whole genome shotgun (WGS) entry which is preliminary data.</text>
</comment>
<evidence type="ECO:0000313" key="2">
    <source>
        <dbReference type="Proteomes" id="UP001150603"/>
    </source>
</evidence>
<sequence length="285" mass="30309">MKSASWSKSQVPDIVSGDCEGRVTVFSMNQVFSRSTLSAPISAIALNSNPNSANSLVIGDLNGVVTACHAQETLWRTQIRPYVSSALIPSNPTLLNDTAITAICASQISDKHGMPTSYVLAATGSNQINILARSFSVMAIPTTAIVNSMCTGLFIQSSTMSASQVMVGDESGQLFVLDKFELIPYASVPHPVTRILAVPLSAFSDKPGPNVVVCQTRSDSVYVIYNRQIVYTLELGFWPVASDIILSEPSSDSPKVGVVVAENRLEDDGGSTVGALHMYSLDVAM</sequence>
<gene>
    <name evidence="1" type="ORF">FBU59_006727</name>
</gene>
<organism evidence="1 2">
    <name type="scientific">Linderina macrospora</name>
    <dbReference type="NCBI Taxonomy" id="4868"/>
    <lineage>
        <taxon>Eukaryota</taxon>
        <taxon>Fungi</taxon>
        <taxon>Fungi incertae sedis</taxon>
        <taxon>Zoopagomycota</taxon>
        <taxon>Kickxellomycotina</taxon>
        <taxon>Kickxellomycetes</taxon>
        <taxon>Kickxellales</taxon>
        <taxon>Kickxellaceae</taxon>
        <taxon>Linderina</taxon>
    </lineage>
</organism>
<accession>A0ACC1IZ88</accession>
<proteinExistence type="predicted"/>
<keyword evidence="2" id="KW-1185">Reference proteome</keyword>